<proteinExistence type="predicted"/>
<evidence type="ECO:0000313" key="1">
    <source>
        <dbReference type="EMBL" id="JAP39919.1"/>
    </source>
</evidence>
<dbReference type="EMBL" id="GEEE01023306">
    <property type="protein sequence ID" value="JAP39919.1"/>
    <property type="molecule type" value="Transcribed_RNA"/>
</dbReference>
<reference evidence="1" key="1">
    <citation type="submission" date="2016-01" db="EMBL/GenBank/DDBJ databases">
        <title>Reference transcriptome for the parasite Schistocephalus solidus: insights into the molecular evolution of parasitism.</title>
        <authorList>
            <person name="Hebert F.O."/>
            <person name="Grambauer S."/>
            <person name="Barber I."/>
            <person name="Landry C.R."/>
            <person name="Aubin-Horth N."/>
        </authorList>
    </citation>
    <scope>NUCLEOTIDE SEQUENCE</scope>
</reference>
<feature type="non-terminal residue" evidence="1">
    <location>
        <position position="99"/>
    </location>
</feature>
<feature type="non-terminal residue" evidence="1">
    <location>
        <position position="1"/>
    </location>
</feature>
<protein>
    <submittedName>
        <fullName evidence="1">Uncharacterized protein</fullName>
    </submittedName>
</protein>
<name>A0A0X3NIY0_SCHSO</name>
<accession>A0A0X3NIY0</accession>
<dbReference type="AlphaFoldDB" id="A0A0X3NIY0"/>
<organism evidence="1">
    <name type="scientific">Schistocephalus solidus</name>
    <name type="common">Tapeworm</name>
    <dbReference type="NCBI Taxonomy" id="70667"/>
    <lineage>
        <taxon>Eukaryota</taxon>
        <taxon>Metazoa</taxon>
        <taxon>Spiralia</taxon>
        <taxon>Lophotrochozoa</taxon>
        <taxon>Platyhelminthes</taxon>
        <taxon>Cestoda</taxon>
        <taxon>Eucestoda</taxon>
        <taxon>Diphyllobothriidea</taxon>
        <taxon>Diphyllobothriidae</taxon>
        <taxon>Schistocephalus</taxon>
    </lineage>
</organism>
<gene>
    <name evidence="1" type="ORF">TR93981</name>
</gene>
<sequence length="99" mass="10571">AEIVADSVAVEAAIEATSEVVSGAVTVEAVAFVADVVNTEDSANAILVPTIRTVRQARRSNLTAKFTIRSCIALCMYIPETHLKCILYSPCSLYVVLNL</sequence>